<comment type="caution">
    <text evidence="2">The sequence shown here is derived from an EMBL/GenBank/DDBJ whole genome shotgun (WGS) entry which is preliminary data.</text>
</comment>
<dbReference type="Proteomes" id="UP001044222">
    <property type="component" value="Unassembled WGS sequence"/>
</dbReference>
<protein>
    <submittedName>
        <fullName evidence="2">Uncharacterized protein</fullName>
    </submittedName>
</protein>
<feature type="compositionally biased region" description="Basic residues" evidence="1">
    <location>
        <begin position="151"/>
        <end position="160"/>
    </location>
</feature>
<accession>A0A9D3MJV4</accession>
<feature type="compositionally biased region" description="Polar residues" evidence="1">
    <location>
        <begin position="182"/>
        <end position="195"/>
    </location>
</feature>
<feature type="region of interest" description="Disordered" evidence="1">
    <location>
        <begin position="1"/>
        <end position="26"/>
    </location>
</feature>
<sequence length="203" mass="21973">MVTRNSDSNCDSYNNSNSATRTIGKESVADLDGRHLGARAMESPLGQALRQLSDLQERQTAALFKLAQRQAEYWALLRSLLRPDPARQQPAVASAGRCAGLQMPCMVEAEDVEAYLAMFEGTGQHKSGPSCWGSPASGAQPAAVLEGQLRGPRRNPRPRRTAGAVSGTSATLAVPSPWCSKSKMSQIGGSSQQCTQRRRWWSR</sequence>
<dbReference type="AlphaFoldDB" id="A0A9D3MJV4"/>
<organism evidence="2 3">
    <name type="scientific">Anguilla anguilla</name>
    <name type="common">European freshwater eel</name>
    <name type="synonym">Muraena anguilla</name>
    <dbReference type="NCBI Taxonomy" id="7936"/>
    <lineage>
        <taxon>Eukaryota</taxon>
        <taxon>Metazoa</taxon>
        <taxon>Chordata</taxon>
        <taxon>Craniata</taxon>
        <taxon>Vertebrata</taxon>
        <taxon>Euteleostomi</taxon>
        <taxon>Actinopterygii</taxon>
        <taxon>Neopterygii</taxon>
        <taxon>Teleostei</taxon>
        <taxon>Anguilliformes</taxon>
        <taxon>Anguillidae</taxon>
        <taxon>Anguilla</taxon>
    </lineage>
</organism>
<feature type="region of interest" description="Disordered" evidence="1">
    <location>
        <begin position="146"/>
        <end position="203"/>
    </location>
</feature>
<evidence type="ECO:0000313" key="2">
    <source>
        <dbReference type="EMBL" id="KAG5848635.1"/>
    </source>
</evidence>
<proteinExistence type="predicted"/>
<reference evidence="2" key="1">
    <citation type="submission" date="2021-01" db="EMBL/GenBank/DDBJ databases">
        <title>A chromosome-scale assembly of European eel, Anguilla anguilla.</title>
        <authorList>
            <person name="Henkel C."/>
            <person name="Jong-Raadsen S.A."/>
            <person name="Dufour S."/>
            <person name="Weltzien F.-A."/>
            <person name="Palstra A.P."/>
            <person name="Pelster B."/>
            <person name="Spaink H.P."/>
            <person name="Van Den Thillart G.E."/>
            <person name="Jansen H."/>
            <person name="Zahm M."/>
            <person name="Klopp C."/>
            <person name="Cedric C."/>
            <person name="Louis A."/>
            <person name="Berthelot C."/>
            <person name="Parey E."/>
            <person name="Roest Crollius H."/>
            <person name="Montfort J."/>
            <person name="Robinson-Rechavi M."/>
            <person name="Bucao C."/>
            <person name="Bouchez O."/>
            <person name="Gislard M."/>
            <person name="Lluch J."/>
            <person name="Milhes M."/>
            <person name="Lampietro C."/>
            <person name="Lopez Roques C."/>
            <person name="Donnadieu C."/>
            <person name="Braasch I."/>
            <person name="Desvignes T."/>
            <person name="Postlethwait J."/>
            <person name="Bobe J."/>
            <person name="Guiguen Y."/>
            <person name="Dirks R."/>
        </authorList>
    </citation>
    <scope>NUCLEOTIDE SEQUENCE</scope>
    <source>
        <strain evidence="2">Tag_6206</strain>
        <tissue evidence="2">Liver</tissue>
    </source>
</reference>
<name>A0A9D3MJV4_ANGAN</name>
<evidence type="ECO:0000313" key="3">
    <source>
        <dbReference type="Proteomes" id="UP001044222"/>
    </source>
</evidence>
<feature type="compositionally biased region" description="Low complexity" evidence="1">
    <location>
        <begin position="1"/>
        <end position="18"/>
    </location>
</feature>
<dbReference type="EMBL" id="JAFIRN010000005">
    <property type="protein sequence ID" value="KAG5848635.1"/>
    <property type="molecule type" value="Genomic_DNA"/>
</dbReference>
<gene>
    <name evidence="2" type="ORF">ANANG_G00100720</name>
</gene>
<evidence type="ECO:0000256" key="1">
    <source>
        <dbReference type="SAM" id="MobiDB-lite"/>
    </source>
</evidence>
<keyword evidence="3" id="KW-1185">Reference proteome</keyword>